<evidence type="ECO:0000259" key="9">
    <source>
        <dbReference type="SMART" id="SM01032"/>
    </source>
</evidence>
<dbReference type="EMBL" id="KN837361">
    <property type="protein sequence ID" value="KIJ26683.1"/>
    <property type="molecule type" value="Genomic_DNA"/>
</dbReference>
<dbReference type="InterPro" id="IPR004583">
    <property type="entry name" value="DNA_repair_Rad4"/>
</dbReference>
<dbReference type="Pfam" id="PF10403">
    <property type="entry name" value="BHD_1"/>
    <property type="match status" value="1"/>
</dbReference>
<dbReference type="Pfam" id="PF10404">
    <property type="entry name" value="BHD_2"/>
    <property type="match status" value="1"/>
</dbReference>
<dbReference type="SMART" id="SM01032">
    <property type="entry name" value="BHD_3"/>
    <property type="match status" value="1"/>
</dbReference>
<gene>
    <name evidence="10" type="ORF">M422DRAFT_191935</name>
</gene>
<dbReference type="GO" id="GO:0003697">
    <property type="term" value="F:single-stranded DNA binding"/>
    <property type="evidence" value="ECO:0007669"/>
    <property type="project" value="TreeGrafter"/>
</dbReference>
<dbReference type="AlphaFoldDB" id="A0A0C9TBZ1"/>
<sequence>LGYPPTQWTEVFSRADGKWLPVDPVRNFVNMKKIFEPPPHDKRNRMVYVLAFEEDGYARDVTQRYVREFTNKAAKVRGGRGQKEWWERVMRILARPYRLHRDDIEDAELVSRQMIEGMPTSVAAFKDHPIYVLERHILRDEVLHPRVEIGRFRGEPVFARENVISGLKTAENWMRSGRVVKEGEQALKMVKVRATTISKKRAIGMAGETASGTVEGDSEAMQGMYTFNQTELYRPPPVVNGKVPKNDFGNIDLYVDSMLPAGAVYIPHKGAAKIARELGFDYAEAVTGFEFKNRRAFPIINGIVVAMENEAAVTEAYLESAQAAEEKERIKKEERVLKRWTRLIHGLRIRKRLQEQYAGDPSTEEVHHGVDNREPEAGGFLLETADNVVEAYSLPKPVHIMDPSSSKQVTAGEEDKDMQPFDNEAFHRFTSGILEEENVDEDMEEVQPALPVRGLTTGVPKTMQELAEAPDAFMATAEPEQPLPPPQAAAPPPTKIAASKQKGGRKTRQTNGNKAAPKAKPTQIRSTRRGKKRARSPSSEEEAELEGDDGDDDGDGKNTPKRSRGKVVPTPAPSTSTRTLRARKPKPEEIIRQERELELAFRKAIAK</sequence>
<keyword evidence="5" id="KW-0539">Nucleus</keyword>
<dbReference type="Gene3D" id="3.30.70.2460">
    <property type="entry name" value="Rad4, beta-hairpin domain BHD3"/>
    <property type="match status" value="1"/>
</dbReference>
<evidence type="ECO:0000256" key="2">
    <source>
        <dbReference type="ARBA" id="ARBA00009525"/>
    </source>
</evidence>
<evidence type="ECO:0000256" key="4">
    <source>
        <dbReference type="ARBA" id="ARBA00023204"/>
    </source>
</evidence>
<reference evidence="10 11" key="1">
    <citation type="submission" date="2014-06" db="EMBL/GenBank/DDBJ databases">
        <title>Evolutionary Origins and Diversification of the Mycorrhizal Mutualists.</title>
        <authorList>
            <consortium name="DOE Joint Genome Institute"/>
            <consortium name="Mycorrhizal Genomics Consortium"/>
            <person name="Kohler A."/>
            <person name="Kuo A."/>
            <person name="Nagy L.G."/>
            <person name="Floudas D."/>
            <person name="Copeland A."/>
            <person name="Barry K.W."/>
            <person name="Cichocki N."/>
            <person name="Veneault-Fourrey C."/>
            <person name="LaButti K."/>
            <person name="Lindquist E.A."/>
            <person name="Lipzen A."/>
            <person name="Lundell T."/>
            <person name="Morin E."/>
            <person name="Murat C."/>
            <person name="Riley R."/>
            <person name="Ohm R."/>
            <person name="Sun H."/>
            <person name="Tunlid A."/>
            <person name="Henrissat B."/>
            <person name="Grigoriev I.V."/>
            <person name="Hibbett D.S."/>
            <person name="Martin F."/>
        </authorList>
    </citation>
    <scope>NUCLEOTIDE SEQUENCE [LARGE SCALE GENOMIC DNA]</scope>
    <source>
        <strain evidence="10 11">SS14</strain>
    </source>
</reference>
<feature type="compositionally biased region" description="Basic residues" evidence="6">
    <location>
        <begin position="526"/>
        <end position="535"/>
    </location>
</feature>
<evidence type="ECO:0000259" key="8">
    <source>
        <dbReference type="SMART" id="SM01031"/>
    </source>
</evidence>
<dbReference type="InterPro" id="IPR018325">
    <property type="entry name" value="Rad4/PNGase_transGLS-fold"/>
</dbReference>
<proteinExistence type="inferred from homology"/>
<dbReference type="Proteomes" id="UP000054279">
    <property type="component" value="Unassembled WGS sequence"/>
</dbReference>
<evidence type="ECO:0000256" key="3">
    <source>
        <dbReference type="ARBA" id="ARBA00022763"/>
    </source>
</evidence>
<dbReference type="Gene3D" id="2.20.20.110">
    <property type="entry name" value="Rad4, beta-hairpin domain BHD1"/>
    <property type="match status" value="1"/>
</dbReference>
<dbReference type="GO" id="GO:0000111">
    <property type="term" value="C:nucleotide-excision repair factor 2 complex"/>
    <property type="evidence" value="ECO:0007669"/>
    <property type="project" value="TreeGrafter"/>
</dbReference>
<dbReference type="PANTHER" id="PTHR12135:SF0">
    <property type="entry name" value="DNA REPAIR PROTEIN COMPLEMENTING XP-C CELLS"/>
    <property type="match status" value="1"/>
</dbReference>
<feature type="region of interest" description="Disordered" evidence="6">
    <location>
        <begin position="477"/>
        <end position="589"/>
    </location>
</feature>
<evidence type="ECO:0000313" key="10">
    <source>
        <dbReference type="EMBL" id="KIJ26683.1"/>
    </source>
</evidence>
<dbReference type="InterPro" id="IPR018327">
    <property type="entry name" value="BHD_2"/>
</dbReference>
<dbReference type="Gene3D" id="3.90.260.10">
    <property type="entry name" value="Transglutaminase-like"/>
    <property type="match status" value="1"/>
</dbReference>
<evidence type="ECO:0008006" key="12">
    <source>
        <dbReference type="Google" id="ProtNLM"/>
    </source>
</evidence>
<feature type="domain" description="Rad4 beta-hairpin" evidence="8">
    <location>
        <begin position="167"/>
        <end position="236"/>
    </location>
</feature>
<keyword evidence="3" id="KW-0227">DNA damage</keyword>
<organism evidence="10 11">
    <name type="scientific">Sphaerobolus stellatus (strain SS14)</name>
    <dbReference type="NCBI Taxonomy" id="990650"/>
    <lineage>
        <taxon>Eukaryota</taxon>
        <taxon>Fungi</taxon>
        <taxon>Dikarya</taxon>
        <taxon>Basidiomycota</taxon>
        <taxon>Agaricomycotina</taxon>
        <taxon>Agaricomycetes</taxon>
        <taxon>Phallomycetidae</taxon>
        <taxon>Geastrales</taxon>
        <taxon>Sphaerobolaceae</taxon>
        <taxon>Sphaerobolus</taxon>
    </lineage>
</organism>
<feature type="compositionally biased region" description="Acidic residues" evidence="6">
    <location>
        <begin position="539"/>
        <end position="554"/>
    </location>
</feature>
<dbReference type="InterPro" id="IPR036985">
    <property type="entry name" value="Transglutaminase-like_sf"/>
</dbReference>
<dbReference type="GO" id="GO:0003684">
    <property type="term" value="F:damaged DNA binding"/>
    <property type="evidence" value="ECO:0007669"/>
    <property type="project" value="InterPro"/>
</dbReference>
<feature type="non-terminal residue" evidence="10">
    <location>
        <position position="1"/>
    </location>
</feature>
<keyword evidence="4" id="KW-0234">DNA repair</keyword>
<comment type="subcellular location">
    <subcellularLocation>
        <location evidence="1">Nucleus</location>
    </subcellularLocation>
</comment>
<dbReference type="GO" id="GO:0005737">
    <property type="term" value="C:cytoplasm"/>
    <property type="evidence" value="ECO:0007669"/>
    <property type="project" value="TreeGrafter"/>
</dbReference>
<keyword evidence="11" id="KW-1185">Reference proteome</keyword>
<evidence type="ECO:0000259" key="7">
    <source>
        <dbReference type="SMART" id="SM01030"/>
    </source>
</evidence>
<dbReference type="OrthoDB" id="300780at2759"/>
<dbReference type="InterPro" id="IPR018326">
    <property type="entry name" value="Rad4_beta-hairpin_dom1"/>
</dbReference>
<feature type="compositionally biased region" description="Pro residues" evidence="6">
    <location>
        <begin position="481"/>
        <end position="494"/>
    </location>
</feature>
<dbReference type="Pfam" id="PF10405">
    <property type="entry name" value="BHD_3"/>
    <property type="match status" value="1"/>
</dbReference>
<dbReference type="SMART" id="SM01031">
    <property type="entry name" value="BHD_2"/>
    <property type="match status" value="1"/>
</dbReference>
<dbReference type="Pfam" id="PF03835">
    <property type="entry name" value="Rad4"/>
    <property type="match status" value="1"/>
</dbReference>
<evidence type="ECO:0000313" key="11">
    <source>
        <dbReference type="Proteomes" id="UP000054279"/>
    </source>
</evidence>
<dbReference type="SMART" id="SM01030">
    <property type="entry name" value="BHD_1"/>
    <property type="match status" value="1"/>
</dbReference>
<dbReference type="GO" id="GO:0071942">
    <property type="term" value="C:XPC complex"/>
    <property type="evidence" value="ECO:0007669"/>
    <property type="project" value="TreeGrafter"/>
</dbReference>
<protein>
    <recommendedName>
        <fullName evidence="12">Rad4-domain-containing protein</fullName>
    </recommendedName>
</protein>
<comment type="similarity">
    <text evidence="2">Belongs to the XPC family.</text>
</comment>
<dbReference type="InterPro" id="IPR038765">
    <property type="entry name" value="Papain-like_cys_pep_sf"/>
</dbReference>
<dbReference type="SUPFAM" id="SSF54001">
    <property type="entry name" value="Cysteine proteinases"/>
    <property type="match status" value="1"/>
</dbReference>
<evidence type="ECO:0000256" key="6">
    <source>
        <dbReference type="SAM" id="MobiDB-lite"/>
    </source>
</evidence>
<dbReference type="PANTHER" id="PTHR12135">
    <property type="entry name" value="DNA REPAIR PROTEIN XP-C / RAD4"/>
    <property type="match status" value="1"/>
</dbReference>
<dbReference type="Gene3D" id="3.30.60.290">
    <property type="entry name" value="Rad4, beta-hairpin domain BHD2"/>
    <property type="match status" value="1"/>
</dbReference>
<dbReference type="FunFam" id="3.30.70.2460:FF:000001">
    <property type="entry name" value="DNA repair protein Rad4 family"/>
    <property type="match status" value="1"/>
</dbReference>
<feature type="domain" description="Rad4 beta-hairpin" evidence="9">
    <location>
        <begin position="243"/>
        <end position="317"/>
    </location>
</feature>
<feature type="region of interest" description="Disordered" evidence="6">
    <location>
        <begin position="399"/>
        <end position="418"/>
    </location>
</feature>
<evidence type="ECO:0000256" key="1">
    <source>
        <dbReference type="ARBA" id="ARBA00004123"/>
    </source>
</evidence>
<dbReference type="InterPro" id="IPR042488">
    <property type="entry name" value="Rad4_BHD3_sf"/>
</dbReference>
<dbReference type="GO" id="GO:0006289">
    <property type="term" value="P:nucleotide-excision repair"/>
    <property type="evidence" value="ECO:0007669"/>
    <property type="project" value="InterPro"/>
</dbReference>
<evidence type="ECO:0000256" key="5">
    <source>
        <dbReference type="ARBA" id="ARBA00023242"/>
    </source>
</evidence>
<name>A0A0C9TBZ1_SPHS4</name>
<feature type="domain" description="Rad4 beta-hairpin" evidence="7">
    <location>
        <begin position="114"/>
        <end position="164"/>
    </location>
</feature>
<dbReference type="GO" id="GO:0006298">
    <property type="term" value="P:mismatch repair"/>
    <property type="evidence" value="ECO:0007669"/>
    <property type="project" value="TreeGrafter"/>
</dbReference>
<accession>A0A0C9TBZ1</accession>
<dbReference type="HOGENOM" id="CLU_450242_0_0_1"/>
<dbReference type="InterPro" id="IPR018328">
    <property type="entry name" value="Rad4_beta-hairpin_dom3"/>
</dbReference>